<organism evidence="1 2">
    <name type="scientific">Panagrolaimus sp. PS1159</name>
    <dbReference type="NCBI Taxonomy" id="55785"/>
    <lineage>
        <taxon>Eukaryota</taxon>
        <taxon>Metazoa</taxon>
        <taxon>Ecdysozoa</taxon>
        <taxon>Nematoda</taxon>
        <taxon>Chromadorea</taxon>
        <taxon>Rhabditida</taxon>
        <taxon>Tylenchina</taxon>
        <taxon>Panagrolaimomorpha</taxon>
        <taxon>Panagrolaimoidea</taxon>
        <taxon>Panagrolaimidae</taxon>
        <taxon>Panagrolaimus</taxon>
    </lineage>
</organism>
<name>A0AC35FMX2_9BILA</name>
<evidence type="ECO:0000313" key="2">
    <source>
        <dbReference type="WBParaSite" id="PS1159_v2.g19014.t1"/>
    </source>
</evidence>
<dbReference type="Proteomes" id="UP000887580">
    <property type="component" value="Unplaced"/>
</dbReference>
<proteinExistence type="predicted"/>
<evidence type="ECO:0000313" key="1">
    <source>
        <dbReference type="Proteomes" id="UP000887580"/>
    </source>
</evidence>
<protein>
    <submittedName>
        <fullName evidence="2">Uncharacterized protein</fullName>
    </submittedName>
</protein>
<sequence length="103" mass="11160">GGGEIYKSTVDFVNGKICQKVVKYERAVRHQPLVRREKNNTALKVIGVVVVGVAFVCYCPLLTVLAPSSCQLLGPALPLTACRLLGPALLRTAVRALPRMNMQ</sequence>
<dbReference type="WBParaSite" id="PS1159_v2.g19014.t1">
    <property type="protein sequence ID" value="PS1159_v2.g19014.t1"/>
    <property type="gene ID" value="PS1159_v2.g19014"/>
</dbReference>
<reference evidence="2" key="1">
    <citation type="submission" date="2022-11" db="UniProtKB">
        <authorList>
            <consortium name="WormBaseParasite"/>
        </authorList>
    </citation>
    <scope>IDENTIFICATION</scope>
</reference>
<accession>A0AC35FMX2</accession>